<comment type="caution">
    <text evidence="2">The sequence shown here is derived from an EMBL/GenBank/DDBJ whole genome shotgun (WGS) entry which is preliminary data.</text>
</comment>
<accession>A0A853CCH9</accession>
<name>A0A853CCH9_9ACTN</name>
<organism evidence="2 3">
    <name type="scientific">Petropleomorpha daqingensis</name>
    <dbReference type="NCBI Taxonomy" id="2026353"/>
    <lineage>
        <taxon>Bacteria</taxon>
        <taxon>Bacillati</taxon>
        <taxon>Actinomycetota</taxon>
        <taxon>Actinomycetes</taxon>
        <taxon>Geodermatophilales</taxon>
        <taxon>Geodermatophilaceae</taxon>
        <taxon>Petropleomorpha</taxon>
    </lineage>
</organism>
<proteinExistence type="predicted"/>
<keyword evidence="3" id="KW-1185">Reference proteome</keyword>
<evidence type="ECO:0000313" key="3">
    <source>
        <dbReference type="Proteomes" id="UP000541969"/>
    </source>
</evidence>
<evidence type="ECO:0000259" key="1">
    <source>
        <dbReference type="Pfam" id="PF21897"/>
    </source>
</evidence>
<protein>
    <recommendedName>
        <fullName evidence="1">DUF6919 domain-containing protein</fullName>
    </recommendedName>
</protein>
<dbReference type="Pfam" id="PF21897">
    <property type="entry name" value="DUF6919"/>
    <property type="match status" value="1"/>
</dbReference>
<dbReference type="InterPro" id="IPR054212">
    <property type="entry name" value="DUF6919"/>
</dbReference>
<dbReference type="Proteomes" id="UP000541969">
    <property type="component" value="Unassembled WGS sequence"/>
</dbReference>
<feature type="domain" description="DUF6919" evidence="1">
    <location>
        <begin position="18"/>
        <end position="189"/>
    </location>
</feature>
<gene>
    <name evidence="2" type="ORF">GGQ55_001109</name>
</gene>
<sequence>MPAHLHDSDDTCPACLPAWQQAGSVSRLRELTARFIEGRLRAHPHYLGATVAGETEHLVDVLAEINRAGLLTHNSQPGEDDEGWLQRAWVHGYATEAVVDALAAGCLGTDLLVLALPPGVLDGARVCVTRDGAHEGTWAGAFDDPVSVFGTGSGQLAAQLARLWCVDVIDPVWGRDDVLWAAVRRALAARPARRFLLEPGEGHACSVHS</sequence>
<evidence type="ECO:0000313" key="2">
    <source>
        <dbReference type="EMBL" id="NYJ04831.1"/>
    </source>
</evidence>
<dbReference type="RefSeq" id="WP_179715499.1">
    <property type="nucleotide sequence ID" value="NZ_JACBZT010000001.1"/>
</dbReference>
<reference evidence="2 3" key="1">
    <citation type="submission" date="2020-07" db="EMBL/GenBank/DDBJ databases">
        <title>Sequencing the genomes of 1000 actinobacteria strains.</title>
        <authorList>
            <person name="Klenk H.-P."/>
        </authorList>
    </citation>
    <scope>NUCLEOTIDE SEQUENCE [LARGE SCALE GENOMIC DNA]</scope>
    <source>
        <strain evidence="2 3">DSM 104001</strain>
    </source>
</reference>
<dbReference type="AlphaFoldDB" id="A0A853CCH9"/>
<dbReference type="EMBL" id="JACBZT010000001">
    <property type="protein sequence ID" value="NYJ04831.1"/>
    <property type="molecule type" value="Genomic_DNA"/>
</dbReference>